<dbReference type="PANTHER" id="PTHR43394">
    <property type="entry name" value="ATP-DEPENDENT PERMEASE MDL1, MITOCHONDRIAL"/>
    <property type="match status" value="1"/>
</dbReference>
<protein>
    <submittedName>
        <fullName evidence="1">Unannotated protein</fullName>
    </submittedName>
</protein>
<dbReference type="AlphaFoldDB" id="A0A6J6ZN10"/>
<dbReference type="InterPro" id="IPR039421">
    <property type="entry name" value="Type_1_exporter"/>
</dbReference>
<accession>A0A6J6ZN10</accession>
<gene>
    <name evidence="1" type="ORF">UFOPK3004_01938</name>
</gene>
<dbReference type="SUPFAM" id="SSF52540">
    <property type="entry name" value="P-loop containing nucleoside triphosphate hydrolases"/>
    <property type="match status" value="1"/>
</dbReference>
<reference evidence="1" key="1">
    <citation type="submission" date="2020-05" db="EMBL/GenBank/DDBJ databases">
        <authorList>
            <person name="Chiriac C."/>
            <person name="Salcher M."/>
            <person name="Ghai R."/>
            <person name="Kavagutti S V."/>
        </authorList>
    </citation>
    <scope>NUCLEOTIDE SEQUENCE</scope>
</reference>
<dbReference type="GO" id="GO:0015421">
    <property type="term" value="F:ABC-type oligopeptide transporter activity"/>
    <property type="evidence" value="ECO:0007669"/>
    <property type="project" value="TreeGrafter"/>
</dbReference>
<proteinExistence type="predicted"/>
<dbReference type="Gene3D" id="3.40.50.300">
    <property type="entry name" value="P-loop containing nucleotide triphosphate hydrolases"/>
    <property type="match status" value="1"/>
</dbReference>
<evidence type="ECO:0000313" key="1">
    <source>
        <dbReference type="EMBL" id="CAB4822922.1"/>
    </source>
</evidence>
<dbReference type="InterPro" id="IPR027417">
    <property type="entry name" value="P-loop_NTPase"/>
</dbReference>
<organism evidence="1">
    <name type="scientific">freshwater metagenome</name>
    <dbReference type="NCBI Taxonomy" id="449393"/>
    <lineage>
        <taxon>unclassified sequences</taxon>
        <taxon>metagenomes</taxon>
        <taxon>ecological metagenomes</taxon>
    </lineage>
</organism>
<name>A0A6J6ZN10_9ZZZZ</name>
<dbReference type="PANTHER" id="PTHR43394:SF1">
    <property type="entry name" value="ATP-BINDING CASSETTE SUB-FAMILY B MEMBER 10, MITOCHONDRIAL"/>
    <property type="match status" value="1"/>
</dbReference>
<sequence>MKGRTTIVIAHRPGTIALADTVILLDGGRAIAVGTHEGLLANNERYRQVLAAWEVRESDGDDDEVTL</sequence>
<dbReference type="EMBL" id="CAFAAL010000279">
    <property type="protein sequence ID" value="CAB4822922.1"/>
    <property type="molecule type" value="Genomic_DNA"/>
</dbReference>